<proteinExistence type="predicted"/>
<feature type="compositionally biased region" description="Low complexity" evidence="2">
    <location>
        <begin position="17"/>
        <end position="36"/>
    </location>
</feature>
<reference evidence="3" key="1">
    <citation type="submission" date="2021-11" db="EMBL/GenBank/DDBJ databases">
        <authorList>
            <person name="Schell T."/>
        </authorList>
    </citation>
    <scope>NUCLEOTIDE SEQUENCE</scope>
    <source>
        <strain evidence="3">M5</strain>
    </source>
</reference>
<dbReference type="EMBL" id="CAKKLH010000009">
    <property type="protein sequence ID" value="CAH0098846.1"/>
    <property type="molecule type" value="Genomic_DNA"/>
</dbReference>
<dbReference type="Proteomes" id="UP000789390">
    <property type="component" value="Unassembled WGS sequence"/>
</dbReference>
<sequence>MADNTVELPARSPPNGSSNPRDSESSSSSRTSSSMSTAVTNEGAVGNVCVIERATLELLQSEVVRMEEEITNLSRQMLSLRQIISGALRHVDSTNETVRDLP</sequence>
<evidence type="ECO:0000313" key="4">
    <source>
        <dbReference type="Proteomes" id="UP000789390"/>
    </source>
</evidence>
<keyword evidence="1" id="KW-0175">Coiled coil</keyword>
<evidence type="ECO:0000313" key="3">
    <source>
        <dbReference type="EMBL" id="CAH0098846.1"/>
    </source>
</evidence>
<accession>A0A8J2RCF6</accession>
<dbReference type="AlphaFoldDB" id="A0A8J2RCF6"/>
<organism evidence="3 4">
    <name type="scientific">Daphnia galeata</name>
    <dbReference type="NCBI Taxonomy" id="27404"/>
    <lineage>
        <taxon>Eukaryota</taxon>
        <taxon>Metazoa</taxon>
        <taxon>Ecdysozoa</taxon>
        <taxon>Arthropoda</taxon>
        <taxon>Crustacea</taxon>
        <taxon>Branchiopoda</taxon>
        <taxon>Diplostraca</taxon>
        <taxon>Cladocera</taxon>
        <taxon>Anomopoda</taxon>
        <taxon>Daphniidae</taxon>
        <taxon>Daphnia</taxon>
    </lineage>
</organism>
<protein>
    <submittedName>
        <fullName evidence="3">Uncharacterized protein</fullName>
    </submittedName>
</protein>
<feature type="region of interest" description="Disordered" evidence="2">
    <location>
        <begin position="1"/>
        <end position="44"/>
    </location>
</feature>
<keyword evidence="4" id="KW-1185">Reference proteome</keyword>
<name>A0A8J2RCF6_9CRUS</name>
<comment type="caution">
    <text evidence="3">The sequence shown here is derived from an EMBL/GenBank/DDBJ whole genome shotgun (WGS) entry which is preliminary data.</text>
</comment>
<evidence type="ECO:0000256" key="2">
    <source>
        <dbReference type="SAM" id="MobiDB-lite"/>
    </source>
</evidence>
<evidence type="ECO:0000256" key="1">
    <source>
        <dbReference type="SAM" id="Coils"/>
    </source>
</evidence>
<gene>
    <name evidence="3" type="ORF">DGAL_LOCUS951</name>
</gene>
<feature type="coiled-coil region" evidence="1">
    <location>
        <begin position="56"/>
        <end position="83"/>
    </location>
</feature>